<protein>
    <submittedName>
        <fullName evidence="2">DNA-binding protein</fullName>
    </submittedName>
</protein>
<dbReference type="PIR" id="S35194">
    <property type="entry name" value="S35194"/>
</dbReference>
<accession>Q54278</accession>
<name>Q54278_SACHI</name>
<evidence type="ECO:0000259" key="1">
    <source>
        <dbReference type="Pfam" id="PF13577"/>
    </source>
</evidence>
<dbReference type="GO" id="GO:0003677">
    <property type="term" value="F:DNA binding"/>
    <property type="evidence" value="ECO:0007669"/>
    <property type="project" value="UniProtKB-KW"/>
</dbReference>
<sequence>MTGSPVPPELYAEVLHFYARQMQALDGGDFAAYAATFTADGTFKHSPALPAAQTRKGIEQALHEFHERFANDPVQRRHYFNHVVLEQQEDGSLRSTAYALVLTTRPGGRPDVGPSCVVNDVIVRESEGLRLKSRAVDHDQELAAVAA</sequence>
<dbReference type="InterPro" id="IPR037401">
    <property type="entry name" value="SnoaL-like"/>
</dbReference>
<dbReference type="Pfam" id="PF13577">
    <property type="entry name" value="SnoaL_4"/>
    <property type="match status" value="1"/>
</dbReference>
<evidence type="ECO:0000313" key="2">
    <source>
        <dbReference type="EMBL" id="AAA26485.1"/>
    </source>
</evidence>
<organism evidence="2">
    <name type="scientific">Saccharopolyspora hirsuta</name>
    <dbReference type="NCBI Taxonomy" id="1837"/>
    <lineage>
        <taxon>Bacteria</taxon>
        <taxon>Bacillati</taxon>
        <taxon>Actinomycetota</taxon>
        <taxon>Actinomycetes</taxon>
        <taxon>Pseudonocardiales</taxon>
        <taxon>Pseudonocardiaceae</taxon>
        <taxon>Saccharopolyspora</taxon>
    </lineage>
</organism>
<dbReference type="AlphaFoldDB" id="Q54278"/>
<reference evidence="2" key="1">
    <citation type="journal article" date="1993" name="Mol. Gen. Genet.">
        <title>Saccharopolyspora hirsuta 367 encodes clustered genes similar to ketoacyl synthase, ketoacyl reductase, acyl carrier protein, and biotin carboxyl carrier protein.</title>
        <authorList>
            <person name="Le Gouill C."/>
            <person name="Desmarais D."/>
            <person name="Dery C.V."/>
        </authorList>
    </citation>
    <scope>NUCLEOTIDE SEQUENCE</scope>
    <source>
        <strain evidence="2">UC 8106</strain>
    </source>
</reference>
<dbReference type="EMBL" id="M98258">
    <property type="protein sequence ID" value="AAA26485.1"/>
    <property type="molecule type" value="Genomic_DNA"/>
</dbReference>
<dbReference type="SUPFAM" id="SSF54427">
    <property type="entry name" value="NTF2-like"/>
    <property type="match status" value="1"/>
</dbReference>
<dbReference type="InterPro" id="IPR032710">
    <property type="entry name" value="NTF2-like_dom_sf"/>
</dbReference>
<keyword evidence="2" id="KW-0238">DNA-binding</keyword>
<feature type="domain" description="SnoaL-like" evidence="1">
    <location>
        <begin position="10"/>
        <end position="134"/>
    </location>
</feature>
<dbReference type="Gene3D" id="3.10.450.50">
    <property type="match status" value="1"/>
</dbReference>
<proteinExistence type="predicted"/>
<dbReference type="CDD" id="cd00531">
    <property type="entry name" value="NTF2_like"/>
    <property type="match status" value="1"/>
</dbReference>